<dbReference type="InterPro" id="IPR053927">
    <property type="entry name" value="FlgK_helical"/>
</dbReference>
<evidence type="ECO:0000313" key="11">
    <source>
        <dbReference type="Proteomes" id="UP000189933"/>
    </source>
</evidence>
<dbReference type="InterPro" id="IPR001444">
    <property type="entry name" value="Flag_bb_rod_N"/>
</dbReference>
<dbReference type="AlphaFoldDB" id="A0A1T4RDY2"/>
<gene>
    <name evidence="10" type="ORF">SAMN02745885_02057</name>
</gene>
<keyword evidence="10" id="KW-0969">Cilium</keyword>
<dbReference type="RefSeq" id="WP_159071975.1">
    <property type="nucleotide sequence ID" value="NZ_FUXM01000029.1"/>
</dbReference>
<reference evidence="11" key="1">
    <citation type="submission" date="2017-02" db="EMBL/GenBank/DDBJ databases">
        <authorList>
            <person name="Varghese N."/>
            <person name="Submissions S."/>
        </authorList>
    </citation>
    <scope>NUCLEOTIDE SEQUENCE [LARGE SCALE GENOMIC DNA]</scope>
    <source>
        <strain evidence="11">DSM 16521</strain>
    </source>
</reference>
<protein>
    <recommendedName>
        <fullName evidence="4">Flagellar hook-associated protein 1</fullName>
    </recommendedName>
</protein>
<comment type="similarity">
    <text evidence="3">Belongs to the flagella basal body rod proteins family.</text>
</comment>
<keyword evidence="11" id="KW-1185">Reference proteome</keyword>
<proteinExistence type="inferred from homology"/>
<keyword evidence="5" id="KW-0964">Secreted</keyword>
<evidence type="ECO:0000259" key="7">
    <source>
        <dbReference type="Pfam" id="PF00460"/>
    </source>
</evidence>
<dbReference type="Pfam" id="PF22638">
    <property type="entry name" value="FlgK_D1"/>
    <property type="match status" value="1"/>
</dbReference>
<evidence type="ECO:0000256" key="6">
    <source>
        <dbReference type="ARBA" id="ARBA00023143"/>
    </source>
</evidence>
<dbReference type="SUPFAM" id="SSF64518">
    <property type="entry name" value="Phase 1 flagellin"/>
    <property type="match status" value="1"/>
</dbReference>
<dbReference type="InterPro" id="IPR002371">
    <property type="entry name" value="FlgK"/>
</dbReference>
<dbReference type="InterPro" id="IPR010930">
    <property type="entry name" value="Flg_bb/hook_C_dom"/>
</dbReference>
<dbReference type="NCBIfam" id="TIGR02492">
    <property type="entry name" value="flgK_ends"/>
    <property type="match status" value="1"/>
</dbReference>
<comment type="subcellular location">
    <subcellularLocation>
        <location evidence="1">Bacterial flagellum</location>
    </subcellularLocation>
    <subcellularLocation>
        <location evidence="2">Secreted</location>
    </subcellularLocation>
</comment>
<dbReference type="OrthoDB" id="9802553at2"/>
<keyword evidence="10" id="KW-0282">Flagellum</keyword>
<evidence type="ECO:0000259" key="9">
    <source>
        <dbReference type="Pfam" id="PF22638"/>
    </source>
</evidence>
<feature type="domain" description="Flagellar basal body rod protein N-terminal" evidence="7">
    <location>
        <begin position="8"/>
        <end position="38"/>
    </location>
</feature>
<sequence>MRSTFFGLEIARSAIQAQQRALDVTGHNIANANSPGYTRQEAVLGAKAPYTVPGMNRPTSPGQVGTGVAVEEIRRLRDGFIDAQIRTENKNLGYWEAKRDALQKIEVILNEPSDASLRNVLDQFWQAWQELSKNPESLAVRSVVRQRGIAVAETFNHLDQLYRELQSDLNDNIKVKVQDINSIAQQIAEINLQILPIEAQGDRANDLRDKRDLLLDKLAKIADIRISENKLGQVNVSIGGREIVTGSQVSLLQAVANPANNGFVDVVWADDRQPVRFSAGEIQGLLEARGYSDPSTGEFKGIIPELRKELDMMAKTIVEETNKLHRGGYDLTGNQNNNFFKPYVEGVYPPSGISLAQAMQVDDAILGSLNAIAAGNTPEAGDGENALEIAQLKHKQLMDLTKGQSGLLSTWQTEKPYATRADGLTTVAYSGTTNILGGLFNLADFQPNAALVFKQGDKSFTISITDGAGADALTPAGIVTVNDLLAKINSEALAQGMDLTASLVEKPPASGQYVLEVKAGSKGLDKQITIEERNFQGAATFGWANANVTGTVDDFYRSQLGKIGVDSQEASRMVENQQLLVDQLENRRQSLVGVSIDEEMTNLIRFQHGYNAAARLVTVIDEMLDKIINGMGVTR</sequence>
<keyword evidence="6" id="KW-0975">Bacterial flagellum</keyword>
<dbReference type="Pfam" id="PF00460">
    <property type="entry name" value="Flg_bb_rod"/>
    <property type="match status" value="1"/>
</dbReference>
<name>A0A1T4RDY2_9FIRM</name>
<dbReference type="EMBL" id="FUXM01000029">
    <property type="protein sequence ID" value="SKA14175.1"/>
    <property type="molecule type" value="Genomic_DNA"/>
</dbReference>
<evidence type="ECO:0000256" key="3">
    <source>
        <dbReference type="ARBA" id="ARBA00009677"/>
    </source>
</evidence>
<evidence type="ECO:0000256" key="4">
    <source>
        <dbReference type="ARBA" id="ARBA00016244"/>
    </source>
</evidence>
<dbReference type="GO" id="GO:0005576">
    <property type="term" value="C:extracellular region"/>
    <property type="evidence" value="ECO:0007669"/>
    <property type="project" value="UniProtKB-SubCell"/>
</dbReference>
<organism evidence="10 11">
    <name type="scientific">Carboxydocella sporoproducens DSM 16521</name>
    <dbReference type="NCBI Taxonomy" id="1121270"/>
    <lineage>
        <taxon>Bacteria</taxon>
        <taxon>Bacillati</taxon>
        <taxon>Bacillota</taxon>
        <taxon>Clostridia</taxon>
        <taxon>Eubacteriales</taxon>
        <taxon>Clostridiales Family XVI. Incertae Sedis</taxon>
        <taxon>Carboxydocella</taxon>
    </lineage>
</organism>
<evidence type="ECO:0000256" key="2">
    <source>
        <dbReference type="ARBA" id="ARBA00004613"/>
    </source>
</evidence>
<keyword evidence="10" id="KW-0966">Cell projection</keyword>
<feature type="domain" description="Flagellar hook-associated protein FlgK helical" evidence="9">
    <location>
        <begin position="102"/>
        <end position="340"/>
    </location>
</feature>
<dbReference type="GO" id="GO:0005198">
    <property type="term" value="F:structural molecule activity"/>
    <property type="evidence" value="ECO:0007669"/>
    <property type="project" value="InterPro"/>
</dbReference>
<evidence type="ECO:0000256" key="1">
    <source>
        <dbReference type="ARBA" id="ARBA00004365"/>
    </source>
</evidence>
<dbReference type="Pfam" id="PF06429">
    <property type="entry name" value="Flg_bbr_C"/>
    <property type="match status" value="1"/>
</dbReference>
<dbReference type="GO" id="GO:0009424">
    <property type="term" value="C:bacterial-type flagellum hook"/>
    <property type="evidence" value="ECO:0007669"/>
    <property type="project" value="InterPro"/>
</dbReference>
<dbReference type="GO" id="GO:0044780">
    <property type="term" value="P:bacterial-type flagellum assembly"/>
    <property type="evidence" value="ECO:0007669"/>
    <property type="project" value="InterPro"/>
</dbReference>
<evidence type="ECO:0000313" key="10">
    <source>
        <dbReference type="EMBL" id="SKA14175.1"/>
    </source>
</evidence>
<evidence type="ECO:0000256" key="5">
    <source>
        <dbReference type="ARBA" id="ARBA00022525"/>
    </source>
</evidence>
<evidence type="ECO:0000259" key="8">
    <source>
        <dbReference type="Pfam" id="PF06429"/>
    </source>
</evidence>
<feature type="domain" description="Flagellar basal-body/hook protein C-terminal" evidence="8">
    <location>
        <begin position="593"/>
        <end position="629"/>
    </location>
</feature>
<dbReference type="PANTHER" id="PTHR30033:SF1">
    <property type="entry name" value="FLAGELLAR HOOK-ASSOCIATED PROTEIN 1"/>
    <property type="match status" value="1"/>
</dbReference>
<dbReference type="Proteomes" id="UP000189933">
    <property type="component" value="Unassembled WGS sequence"/>
</dbReference>
<dbReference type="PANTHER" id="PTHR30033">
    <property type="entry name" value="FLAGELLAR HOOK-ASSOCIATED PROTEIN 1"/>
    <property type="match status" value="1"/>
</dbReference>
<accession>A0A1T4RDY2</accession>